<comment type="caution">
    <text evidence="1">The sequence shown here is derived from an EMBL/GenBank/DDBJ whole genome shotgun (WGS) entry which is preliminary data.</text>
</comment>
<evidence type="ECO:0000313" key="1">
    <source>
        <dbReference type="EMBL" id="MFB9750854.1"/>
    </source>
</evidence>
<dbReference type="RefSeq" id="WP_344905217.1">
    <property type="nucleotide sequence ID" value="NZ_BAAAYO010000002.1"/>
</dbReference>
<dbReference type="Pfam" id="PF16258">
    <property type="entry name" value="DUF4912"/>
    <property type="match status" value="1"/>
</dbReference>
<name>A0ABV5VRG1_9BACL</name>
<dbReference type="Proteomes" id="UP001589619">
    <property type="component" value="Unassembled WGS sequence"/>
</dbReference>
<reference evidence="1 2" key="1">
    <citation type="submission" date="2024-09" db="EMBL/GenBank/DDBJ databases">
        <authorList>
            <person name="Sun Q."/>
            <person name="Mori K."/>
        </authorList>
    </citation>
    <scope>NUCLEOTIDE SEQUENCE [LARGE SCALE GENOMIC DNA]</scope>
    <source>
        <strain evidence="1 2">JCM 12520</strain>
    </source>
</reference>
<keyword evidence="2" id="KW-1185">Reference proteome</keyword>
<organism evidence="1 2">
    <name type="scientific">Paenibacillus hodogayensis</name>
    <dbReference type="NCBI Taxonomy" id="279208"/>
    <lineage>
        <taxon>Bacteria</taxon>
        <taxon>Bacillati</taxon>
        <taxon>Bacillota</taxon>
        <taxon>Bacilli</taxon>
        <taxon>Bacillales</taxon>
        <taxon>Paenibacillaceae</taxon>
        <taxon>Paenibacillus</taxon>
    </lineage>
</organism>
<dbReference type="EMBL" id="JBHMAG010000004">
    <property type="protein sequence ID" value="MFB9750854.1"/>
    <property type="molecule type" value="Genomic_DNA"/>
</dbReference>
<evidence type="ECO:0000313" key="2">
    <source>
        <dbReference type="Proteomes" id="UP001589619"/>
    </source>
</evidence>
<proteinExistence type="predicted"/>
<sequence length="163" mass="18281">MPQSMLEGYETPGAFGKDMLRLLVRDAHAVYAYWEISNRKKWLASQHFGCDYGQLSKVLRLYDITYIRFDGRNANRTTDIELTPEADNWYITGLNGDAAYAVDFGVYSWERQFIPFIRSNVVQTPRAGSTDRDASSADIVPVASADGQAVYLPRAGLEHFGSG</sequence>
<protein>
    <submittedName>
        <fullName evidence="1">DUF4912 domain-containing protein</fullName>
    </submittedName>
</protein>
<accession>A0ABV5VRG1</accession>
<dbReference type="InterPro" id="IPR032585">
    <property type="entry name" value="DUF4912"/>
</dbReference>
<gene>
    <name evidence="1" type="ORF">ACFFNY_04630</name>
</gene>